<dbReference type="EMBL" id="CAJPEV010001506">
    <property type="protein sequence ID" value="CAG0893013.1"/>
    <property type="molecule type" value="Genomic_DNA"/>
</dbReference>
<accession>A0A7R8XGZ7</accession>
<dbReference type="PROSITE" id="PS51257">
    <property type="entry name" value="PROKAR_LIPOPROTEIN"/>
    <property type="match status" value="1"/>
</dbReference>
<feature type="transmembrane region" description="Helical" evidence="1">
    <location>
        <begin position="7"/>
        <end position="27"/>
    </location>
</feature>
<evidence type="ECO:0000313" key="2">
    <source>
        <dbReference type="EMBL" id="CAD7247589.1"/>
    </source>
</evidence>
<sequence length="341" mass="38971">MERRLRHFIAGSCAIFAFGACLTIYLYRSAGSRFTRLRPFADVMVGPGTEIYCGRRSILRGPHQKVLSYSLYGVRGKSRAAGPYEQLISGIPEYVNKWYPGWVMRIYTNYSRENEQVASWMKTLEDKFPNLDFCHVENLPGIVGDIQTTQSNGRVWRYLPMMDPLVDTFVSRDSDSPVSERESAAVKEWMESGYLFHAMKDHSAHHGPVFVGLWGAKVSQNRSFVHYLGRKMLFESEPSNDGGLDQYLLHHVLWNEAQQHFVSPALIPTAATASIEGHPPSLFQMVHASFNCDEFVGGAMRPYPTRREGGFWLGSGPRHHQFKQECPLKYRPKEHPDWVFC</sequence>
<evidence type="ECO:0000256" key="1">
    <source>
        <dbReference type="SAM" id="Phobius"/>
    </source>
</evidence>
<keyword evidence="1" id="KW-1133">Transmembrane helix</keyword>
<keyword evidence="3" id="KW-1185">Reference proteome</keyword>
<organism evidence="2">
    <name type="scientific">Darwinula stevensoni</name>
    <dbReference type="NCBI Taxonomy" id="69355"/>
    <lineage>
        <taxon>Eukaryota</taxon>
        <taxon>Metazoa</taxon>
        <taxon>Ecdysozoa</taxon>
        <taxon>Arthropoda</taxon>
        <taxon>Crustacea</taxon>
        <taxon>Oligostraca</taxon>
        <taxon>Ostracoda</taxon>
        <taxon>Podocopa</taxon>
        <taxon>Podocopida</taxon>
        <taxon>Darwinulocopina</taxon>
        <taxon>Darwinuloidea</taxon>
        <taxon>Darwinulidae</taxon>
        <taxon>Darwinula</taxon>
    </lineage>
</organism>
<dbReference type="OrthoDB" id="204305at2759"/>
<dbReference type="Proteomes" id="UP000677054">
    <property type="component" value="Unassembled WGS sequence"/>
</dbReference>
<gene>
    <name evidence="2" type="ORF">DSTB1V02_LOCUS7419</name>
</gene>
<proteinExistence type="predicted"/>
<keyword evidence="1" id="KW-0812">Transmembrane</keyword>
<name>A0A7R8XGZ7_9CRUS</name>
<protein>
    <submittedName>
        <fullName evidence="2">Uncharacterized protein</fullName>
    </submittedName>
</protein>
<keyword evidence="1" id="KW-0472">Membrane</keyword>
<reference evidence="2" key="1">
    <citation type="submission" date="2020-11" db="EMBL/GenBank/DDBJ databases">
        <authorList>
            <person name="Tran Van P."/>
        </authorList>
    </citation>
    <scope>NUCLEOTIDE SEQUENCE</scope>
</reference>
<dbReference type="AlphaFoldDB" id="A0A7R8XGZ7"/>
<evidence type="ECO:0000313" key="3">
    <source>
        <dbReference type="Proteomes" id="UP000677054"/>
    </source>
</evidence>
<dbReference type="EMBL" id="LR901023">
    <property type="protein sequence ID" value="CAD7247589.1"/>
    <property type="molecule type" value="Genomic_DNA"/>
</dbReference>